<dbReference type="GO" id="GO:0060628">
    <property type="term" value="P:regulation of ER to Golgi vesicle-mediated transport"/>
    <property type="evidence" value="ECO:0007669"/>
    <property type="project" value="TreeGrafter"/>
</dbReference>
<dbReference type="InterPro" id="IPR007528">
    <property type="entry name" value="RINT1_Tip20"/>
</dbReference>
<dbReference type="GO" id="GO:0006888">
    <property type="term" value="P:endoplasmic reticulum to Golgi vesicle-mediated transport"/>
    <property type="evidence" value="ECO:0007669"/>
    <property type="project" value="InterPro"/>
</dbReference>
<dbReference type="EMBL" id="GAMC01007739">
    <property type="protein sequence ID" value="JAB98816.1"/>
    <property type="molecule type" value="mRNA"/>
</dbReference>
<protein>
    <submittedName>
        <fullName evidence="2">RINT1-like protein</fullName>
    </submittedName>
</protein>
<organism evidence="2">
    <name type="scientific">Ceratitis capitata</name>
    <name type="common">Mediterranean fruit fly</name>
    <name type="synonym">Tephritis capitata</name>
    <dbReference type="NCBI Taxonomy" id="7213"/>
    <lineage>
        <taxon>Eukaryota</taxon>
        <taxon>Metazoa</taxon>
        <taxon>Ecdysozoa</taxon>
        <taxon>Arthropoda</taxon>
        <taxon>Hexapoda</taxon>
        <taxon>Insecta</taxon>
        <taxon>Pterygota</taxon>
        <taxon>Neoptera</taxon>
        <taxon>Endopterygota</taxon>
        <taxon>Diptera</taxon>
        <taxon>Brachycera</taxon>
        <taxon>Muscomorpha</taxon>
        <taxon>Tephritoidea</taxon>
        <taxon>Tephritidae</taxon>
        <taxon>Ceratitis</taxon>
        <taxon>Ceratitis</taxon>
    </lineage>
</organism>
<dbReference type="Gene3D" id="1.20.58.1420">
    <property type="entry name" value="Dsl1p vesicle tethering complex, Tip20p subunit, domain B"/>
    <property type="match status" value="1"/>
</dbReference>
<dbReference type="Gene3D" id="1.20.58.670">
    <property type="entry name" value="Dsl1p vesicle tethering complex, Tip20p subunit, domain D"/>
    <property type="match status" value="1"/>
</dbReference>
<dbReference type="PROSITE" id="PS51386">
    <property type="entry name" value="RINT1_TIP20"/>
    <property type="match status" value="1"/>
</dbReference>
<dbReference type="PANTHER" id="PTHR13520">
    <property type="entry name" value="RAD50-INTERACTING PROTEIN 1 RINT-1"/>
    <property type="match status" value="1"/>
</dbReference>
<sequence>MQSKELMEQRIVANINGEIGGDFKKIHRAALLVDQYQNCIERLKQKLNNSHTTINGDTSIKSAMQTQRTTNQSIEFQLEKLCQFKLKLSPKINDANEVLKHVFKDLESIRKLQQFSRYLKIVQDVQEISQSLSLAINGKDEAKLVNIYLTLFEDNDCENSVIGRLSNIDSHFLKTFAVKTAIHWHTILSEKFASEMEHILKSMRWGYKEYDSLTFSPSRENVIKAQLLAEYLFLIKSPVEETEPLEVITPSIICQPISTVTKLLLAPYQQRFEYHFTGVRQTNRLDKPEWYFTQILNWAKDVHLFVGKTFQPAAVKAGKLDYNIRLEFIRGLVQLIIEKLSADIEEISRDEHLFAHLLDETLAFEAELRGNFGYPTSFPSVICVVTQPVYLIKWIALEERFCAEKMDLILHGDNPWMLIDANTYDNDLKIPKCADQFIRLLDAIRDRYCSLIQPGQQLQFLALQIELIENFRRRLVQLFSSGEVGCISILNAINYLALVLTEWGENVHYLHLHAVHVGPNSNEIRSAFDQPVSELEHWTQKLIDNLATKAVNEIKAKSMAYRHDCWSSVPEQNCKEPFILSSTAGEMFQVMVTTLHNLERDLSLNLFTLTLRKIANQVDDFLFDSLVMNNKFTPAGAAQFNFDMSRNLLALFGQYCRRPDLLFKKVHDSNKLLNATRGTALLLYETLKSETKLEEKMNALKELGIVNFKNKTCIDVLERRTDIKLL</sequence>
<dbReference type="CTD" id="60561"/>
<reference evidence="2" key="1">
    <citation type="submission" date="2013-07" db="EMBL/GenBank/DDBJ databases">
        <authorList>
            <person name="Geib S."/>
        </authorList>
    </citation>
    <scope>NUCLEOTIDE SEQUENCE</scope>
</reference>
<dbReference type="GO" id="GO:0006890">
    <property type="term" value="P:retrograde vesicle-mediated transport, Golgi to endoplasmic reticulum"/>
    <property type="evidence" value="ECO:0007669"/>
    <property type="project" value="InterPro"/>
</dbReference>
<dbReference type="PANTHER" id="PTHR13520:SF0">
    <property type="entry name" value="RAD50-INTERACTING PROTEIN 1"/>
    <property type="match status" value="1"/>
</dbReference>
<dbReference type="InterPro" id="IPR042042">
    <property type="entry name" value="Tip20p_domB"/>
</dbReference>
<comment type="similarity">
    <text evidence="1">Belongs to the RINT1 family.</text>
</comment>
<accession>W8BZQ8</accession>
<evidence type="ECO:0000256" key="1">
    <source>
        <dbReference type="ARBA" id="ARBA00061158"/>
    </source>
</evidence>
<name>W8BZQ8_CERCA</name>
<dbReference type="OrthoDB" id="2189254at2759"/>
<gene>
    <name evidence="2" type="primary">RINT1</name>
</gene>
<evidence type="ECO:0000313" key="2">
    <source>
        <dbReference type="EMBL" id="JAB98816.1"/>
    </source>
</evidence>
<dbReference type="KEGG" id="ccat:101453392"/>
<dbReference type="FunFam" id="1.20.58.670:FF:000003">
    <property type="entry name" value="RAD50-interacting protein 1"/>
    <property type="match status" value="1"/>
</dbReference>
<dbReference type="GeneID" id="101453392"/>
<dbReference type="Pfam" id="PF04437">
    <property type="entry name" value="RINT1_TIP1"/>
    <property type="match status" value="1"/>
</dbReference>
<reference evidence="2" key="2">
    <citation type="journal article" date="2014" name="BMC Genomics">
        <title>A genomic perspective to assessing quality of mass-reared SIT flies used in Mediterranean fruit fly (Ceratitis capitata) eradication in California.</title>
        <authorList>
            <person name="Calla B."/>
            <person name="Hall B."/>
            <person name="Hou S."/>
            <person name="Geib S.M."/>
        </authorList>
    </citation>
    <scope>NUCLEOTIDE SEQUENCE</scope>
</reference>
<dbReference type="AlphaFoldDB" id="W8BZQ8"/>
<dbReference type="InterPro" id="IPR042044">
    <property type="entry name" value="EXOC6PINT-1/Sec15/Tip20_C_dom2"/>
</dbReference>
<dbReference type="GO" id="GO:0070939">
    <property type="term" value="C:Dsl1/NZR complex"/>
    <property type="evidence" value="ECO:0007669"/>
    <property type="project" value="InterPro"/>
</dbReference>
<proteinExistence type="evidence at transcript level"/>